<proteinExistence type="predicted"/>
<dbReference type="OrthoDB" id="194423at2759"/>
<dbReference type="AlphaFoldDB" id="A0A9W7DKS9"/>
<evidence type="ECO:0000313" key="2">
    <source>
        <dbReference type="Proteomes" id="UP001165082"/>
    </source>
</evidence>
<evidence type="ECO:0000313" key="1">
    <source>
        <dbReference type="EMBL" id="GMH47194.1"/>
    </source>
</evidence>
<comment type="caution">
    <text evidence="1">The sequence shown here is derived from an EMBL/GenBank/DDBJ whole genome shotgun (WGS) entry which is preliminary data.</text>
</comment>
<sequence>GSTYCFKVSTTEMSVMINTFGPKLGDEEWDEYYQLFYAYGCENMYGTKKPNPQQPIQTCTNYGFKTWDVVPEYTMFDGVITPIEGIDFNATGVVPPDNQVWDLDYCCEDHYCISSAVRRWEGGWLASVGLGLVIALAMV</sequence>
<keyword evidence="2" id="KW-1185">Reference proteome</keyword>
<accession>A0A9W7DKS9</accession>
<organism evidence="1 2">
    <name type="scientific">Triparma retinervis</name>
    <dbReference type="NCBI Taxonomy" id="2557542"/>
    <lineage>
        <taxon>Eukaryota</taxon>
        <taxon>Sar</taxon>
        <taxon>Stramenopiles</taxon>
        <taxon>Ochrophyta</taxon>
        <taxon>Bolidophyceae</taxon>
        <taxon>Parmales</taxon>
        <taxon>Triparmaceae</taxon>
        <taxon>Triparma</taxon>
    </lineage>
</organism>
<feature type="non-terminal residue" evidence="1">
    <location>
        <position position="1"/>
    </location>
</feature>
<gene>
    <name evidence="1" type="ORF">TrRE_jg12646</name>
</gene>
<dbReference type="EMBL" id="BRXZ01004353">
    <property type="protein sequence ID" value="GMH47194.1"/>
    <property type="molecule type" value="Genomic_DNA"/>
</dbReference>
<reference evidence="1" key="1">
    <citation type="submission" date="2022-07" db="EMBL/GenBank/DDBJ databases">
        <title>Genome analysis of Parmales, a sister group of diatoms, reveals the evolutionary specialization of diatoms from phago-mixotrophs to photoautotrophs.</title>
        <authorList>
            <person name="Ban H."/>
            <person name="Sato S."/>
            <person name="Yoshikawa S."/>
            <person name="Kazumasa Y."/>
            <person name="Nakamura Y."/>
            <person name="Ichinomiya M."/>
            <person name="Saitoh K."/>
            <person name="Sato N."/>
            <person name="Blanc-Mathieu R."/>
            <person name="Endo H."/>
            <person name="Kuwata A."/>
            <person name="Ogata H."/>
        </authorList>
    </citation>
    <scope>NUCLEOTIDE SEQUENCE</scope>
</reference>
<name>A0A9W7DKS9_9STRA</name>
<dbReference type="Proteomes" id="UP001165082">
    <property type="component" value="Unassembled WGS sequence"/>
</dbReference>
<protein>
    <submittedName>
        <fullName evidence="1">Uncharacterized protein</fullName>
    </submittedName>
</protein>